<accession>A0A9P9F6A4</accession>
<name>A0A9P9F6A4_9HYPO</name>
<evidence type="ECO:0000313" key="2">
    <source>
        <dbReference type="EMBL" id="KAH7156233.1"/>
    </source>
</evidence>
<protein>
    <submittedName>
        <fullName evidence="2">Uncharacterized protein</fullName>
    </submittedName>
</protein>
<evidence type="ECO:0000313" key="3">
    <source>
        <dbReference type="Proteomes" id="UP000738349"/>
    </source>
</evidence>
<dbReference type="EMBL" id="JAGMUV010000005">
    <property type="protein sequence ID" value="KAH7156233.1"/>
    <property type="molecule type" value="Genomic_DNA"/>
</dbReference>
<sequence>MLTHGPSDARAPPGAHRECGRVGPTELVKTRAKRHEPSAAPDIGDIDSGSGEKRLNQPRTPCRRRPVCWLALSAVELCESLSRLSLHLHLETVSSQGCHAAQRRLRANVYLDTRREISCHTWLNCSDRVILCHAMRCDAVPCALCLMPTIRKWFSCRLTSGINPSTSSTCRGYARWTELVWEHRREDRTRCDTADTSRQSM</sequence>
<comment type="caution">
    <text evidence="2">The sequence shown here is derived from an EMBL/GenBank/DDBJ whole genome shotgun (WGS) entry which is preliminary data.</text>
</comment>
<dbReference type="AlphaFoldDB" id="A0A9P9F6A4"/>
<proteinExistence type="predicted"/>
<keyword evidence="3" id="KW-1185">Reference proteome</keyword>
<dbReference type="Proteomes" id="UP000738349">
    <property type="component" value="Unassembled WGS sequence"/>
</dbReference>
<organism evidence="2 3">
    <name type="scientific">Dactylonectria macrodidyma</name>
    <dbReference type="NCBI Taxonomy" id="307937"/>
    <lineage>
        <taxon>Eukaryota</taxon>
        <taxon>Fungi</taxon>
        <taxon>Dikarya</taxon>
        <taxon>Ascomycota</taxon>
        <taxon>Pezizomycotina</taxon>
        <taxon>Sordariomycetes</taxon>
        <taxon>Hypocreomycetidae</taxon>
        <taxon>Hypocreales</taxon>
        <taxon>Nectriaceae</taxon>
        <taxon>Dactylonectria</taxon>
    </lineage>
</organism>
<feature type="non-terminal residue" evidence="2">
    <location>
        <position position="201"/>
    </location>
</feature>
<feature type="region of interest" description="Disordered" evidence="1">
    <location>
        <begin position="1"/>
        <end position="60"/>
    </location>
</feature>
<gene>
    <name evidence="2" type="ORF">EDB81DRAFT_786375</name>
</gene>
<reference evidence="2" key="1">
    <citation type="journal article" date="2021" name="Nat. Commun.">
        <title>Genetic determinants of endophytism in the Arabidopsis root mycobiome.</title>
        <authorList>
            <person name="Mesny F."/>
            <person name="Miyauchi S."/>
            <person name="Thiergart T."/>
            <person name="Pickel B."/>
            <person name="Atanasova L."/>
            <person name="Karlsson M."/>
            <person name="Huettel B."/>
            <person name="Barry K.W."/>
            <person name="Haridas S."/>
            <person name="Chen C."/>
            <person name="Bauer D."/>
            <person name="Andreopoulos W."/>
            <person name="Pangilinan J."/>
            <person name="LaButti K."/>
            <person name="Riley R."/>
            <person name="Lipzen A."/>
            <person name="Clum A."/>
            <person name="Drula E."/>
            <person name="Henrissat B."/>
            <person name="Kohler A."/>
            <person name="Grigoriev I.V."/>
            <person name="Martin F.M."/>
            <person name="Hacquard S."/>
        </authorList>
    </citation>
    <scope>NUCLEOTIDE SEQUENCE</scope>
    <source>
        <strain evidence="2">MPI-CAGE-AT-0147</strain>
    </source>
</reference>
<evidence type="ECO:0000256" key="1">
    <source>
        <dbReference type="SAM" id="MobiDB-lite"/>
    </source>
</evidence>